<keyword evidence="1" id="KW-0812">Transmembrane</keyword>
<dbReference type="SUPFAM" id="SSF53649">
    <property type="entry name" value="Alkaline phosphatase-like"/>
    <property type="match status" value="1"/>
</dbReference>
<organism evidence="2 3">
    <name type="scientific">Elysia crispata</name>
    <name type="common">lettuce slug</name>
    <dbReference type="NCBI Taxonomy" id="231223"/>
    <lineage>
        <taxon>Eukaryota</taxon>
        <taxon>Metazoa</taxon>
        <taxon>Spiralia</taxon>
        <taxon>Lophotrochozoa</taxon>
        <taxon>Mollusca</taxon>
        <taxon>Gastropoda</taxon>
        <taxon>Heterobranchia</taxon>
        <taxon>Euthyneura</taxon>
        <taxon>Panpulmonata</taxon>
        <taxon>Sacoglossa</taxon>
        <taxon>Placobranchoidea</taxon>
        <taxon>Plakobranchidae</taxon>
        <taxon>Elysia</taxon>
    </lineage>
</organism>
<dbReference type="FunFam" id="3.40.720.10:FF:000017">
    <property type="entry name" value="Predicted protein"/>
    <property type="match status" value="1"/>
</dbReference>
<keyword evidence="3" id="KW-1185">Reference proteome</keyword>
<dbReference type="EMBL" id="JAWDGP010003316">
    <property type="protein sequence ID" value="KAK3775504.1"/>
    <property type="molecule type" value="Genomic_DNA"/>
</dbReference>
<feature type="transmembrane region" description="Helical" evidence="1">
    <location>
        <begin position="30"/>
        <end position="49"/>
    </location>
</feature>
<accession>A0AAE0ZTY0</accession>
<proteinExistence type="predicted"/>
<dbReference type="CDD" id="cd16021">
    <property type="entry name" value="ALP_like"/>
    <property type="match status" value="1"/>
</dbReference>
<evidence type="ECO:0000313" key="3">
    <source>
        <dbReference type="Proteomes" id="UP001283361"/>
    </source>
</evidence>
<evidence type="ECO:0000256" key="1">
    <source>
        <dbReference type="SAM" id="Phobius"/>
    </source>
</evidence>
<dbReference type="InterPro" id="IPR004245">
    <property type="entry name" value="DUF229"/>
</dbReference>
<dbReference type="PANTHER" id="PTHR10974">
    <property type="entry name" value="FI08016P-RELATED"/>
    <property type="match status" value="1"/>
</dbReference>
<protein>
    <submittedName>
        <fullName evidence="2">Uncharacterized protein</fullName>
    </submittedName>
</protein>
<dbReference type="Pfam" id="PF02995">
    <property type="entry name" value="DUF229"/>
    <property type="match status" value="1"/>
</dbReference>
<reference evidence="2" key="1">
    <citation type="journal article" date="2023" name="G3 (Bethesda)">
        <title>A reference genome for the long-term kleptoplast-retaining sea slug Elysia crispata morphotype clarki.</title>
        <authorList>
            <person name="Eastman K.E."/>
            <person name="Pendleton A.L."/>
            <person name="Shaikh M.A."/>
            <person name="Suttiyut T."/>
            <person name="Ogas R."/>
            <person name="Tomko P."/>
            <person name="Gavelis G."/>
            <person name="Widhalm J.R."/>
            <person name="Wisecaver J.H."/>
        </authorList>
    </citation>
    <scope>NUCLEOTIDE SEQUENCE</scope>
    <source>
        <strain evidence="2">ECLA1</strain>
    </source>
</reference>
<evidence type="ECO:0000313" key="2">
    <source>
        <dbReference type="EMBL" id="KAK3775504.1"/>
    </source>
</evidence>
<dbReference type="GO" id="GO:0005615">
    <property type="term" value="C:extracellular space"/>
    <property type="evidence" value="ECO:0007669"/>
    <property type="project" value="TreeGrafter"/>
</dbReference>
<sequence>MGTEKDASCMKILFYMFPPSLCRRLSMPKLLVLMVFTSLISLLVFLGFYECKLFLIRRRSVDFLHYQNLRALTQIGFPLKHTVLKSVDSLRSPSPQKCVLPPLQLDDPLMMSFVRNQRAIKCPFATSEWVHVQNGTLVYSKEALASVGQFMCDVSPLLRRPKDDNVVQWGKTIHNFSSGTKLVSDFFKVECRLLNRLAKPTPRVPPEAPAAEVRGRPRASVGPPVNSFYDYTDILMGVSPGNEAVWSRLRDTKPNANGLSGLSVLMLGFDSMSRMSWLRRMKSSREYLVNRLRGIELEGYNIMGDGTPAALIPILTGRHETELPESRRHHRRAKPVDGYPWIWKDFAKVGYVTSWADSVVTIAPFNYRLLGFRDPPTDYYARPYYLAMGKDARDLKHAPDCRSATPKHRDWLNWVKDIFHMYRDHPKFMMHFYATLSHDDNNKISIADEDLKSFLEAMESHGYLNSTILVLFGDHGARYDKLRATWAGRLEERLPYMTFRFPPWFEGKYPDLMRNFRTNVGRLTTPMDIHETLHDVIKFDGAGKGDINNRGISLFKEIPLDRECRHADIRNHWCACLDWKQIEKPETDADANRALQTALSFINNLTEPHRGLCARLEVERVSSVLVLQAKEDFLKYSKTLGEVGRITFLHPSPQTNLIESLVLYQMTFMTKPGKGLFEVTITHKGKSLWRTSEKDISRINKYGDAPSCILNINRQLRQYCYCNSLVGRS</sequence>
<dbReference type="Proteomes" id="UP001283361">
    <property type="component" value="Unassembled WGS sequence"/>
</dbReference>
<comment type="caution">
    <text evidence="2">The sequence shown here is derived from an EMBL/GenBank/DDBJ whole genome shotgun (WGS) entry which is preliminary data.</text>
</comment>
<dbReference type="PANTHER" id="PTHR10974:SF1">
    <property type="entry name" value="FI08016P-RELATED"/>
    <property type="match status" value="1"/>
</dbReference>
<dbReference type="Gene3D" id="3.40.720.10">
    <property type="entry name" value="Alkaline Phosphatase, subunit A"/>
    <property type="match status" value="1"/>
</dbReference>
<gene>
    <name evidence="2" type="ORF">RRG08_027258</name>
</gene>
<dbReference type="InterPro" id="IPR017850">
    <property type="entry name" value="Alkaline_phosphatase_core_sf"/>
</dbReference>
<keyword evidence="1" id="KW-0472">Membrane</keyword>
<dbReference type="AlphaFoldDB" id="A0AAE0ZTY0"/>
<name>A0AAE0ZTY0_9GAST</name>
<keyword evidence="1" id="KW-1133">Transmembrane helix</keyword>